<dbReference type="NCBIfam" id="TIGR00374">
    <property type="entry name" value="flippase-like domain"/>
    <property type="match status" value="1"/>
</dbReference>
<evidence type="ECO:0000313" key="8">
    <source>
        <dbReference type="Proteomes" id="UP000831290"/>
    </source>
</evidence>
<evidence type="ECO:0000256" key="1">
    <source>
        <dbReference type="ARBA" id="ARBA00004651"/>
    </source>
</evidence>
<dbReference type="Pfam" id="PF03706">
    <property type="entry name" value="LPG_synthase_TM"/>
    <property type="match status" value="1"/>
</dbReference>
<keyword evidence="8" id="KW-1185">Reference proteome</keyword>
<gene>
    <name evidence="7" type="ORF">MQE35_10690</name>
</gene>
<feature type="transmembrane region" description="Helical" evidence="6">
    <location>
        <begin position="124"/>
        <end position="147"/>
    </location>
</feature>
<dbReference type="KEGG" id="fbm:MQE35_10690"/>
<keyword evidence="4 6" id="KW-1133">Transmembrane helix</keyword>
<sequence>MKKLKIIIPLIIGFFLIWYTYSKFTPTQFAELKQQFTKANYFYVVLSMIFGFASHLSRAYRWRYTLEPMGYKTSYANSLMAVGIAYLMNLAIPRSGEVSRALVLSRYEKIPFEKGFGTIVAERIADLIILLSLILTAFILKFDVLVSFLEDKNINTSKFIILIIAGGLLFLIFLYLLKRTKSKTGQKIKGFILGLKEGIMTIITMKKKWQFIAHTIFIWCMYLIMFYVCFFAIKETSNVSVGTSIIAFVMGSLSVSFTNGGIGSYPFLVAETLLLFGIDYASGTALGWIIWSCQTLLVIVYGALSFLFLPVYNRKK</sequence>
<evidence type="ECO:0000256" key="3">
    <source>
        <dbReference type="ARBA" id="ARBA00022692"/>
    </source>
</evidence>
<dbReference type="RefSeq" id="WP_255841369.1">
    <property type="nucleotide sequence ID" value="NZ_CP094358.1"/>
</dbReference>
<keyword evidence="2" id="KW-1003">Cell membrane</keyword>
<dbReference type="GO" id="GO:0005886">
    <property type="term" value="C:plasma membrane"/>
    <property type="evidence" value="ECO:0007669"/>
    <property type="project" value="UniProtKB-SubCell"/>
</dbReference>
<feature type="transmembrane region" description="Helical" evidence="6">
    <location>
        <begin position="41"/>
        <end position="62"/>
    </location>
</feature>
<proteinExistence type="predicted"/>
<accession>A0A9E6ZP80</accession>
<evidence type="ECO:0000256" key="5">
    <source>
        <dbReference type="ARBA" id="ARBA00023136"/>
    </source>
</evidence>
<feature type="transmembrane region" description="Helical" evidence="6">
    <location>
        <begin position="211"/>
        <end position="233"/>
    </location>
</feature>
<reference evidence="7" key="1">
    <citation type="submission" date="2022-03" db="EMBL/GenBank/DDBJ databases">
        <title>Description of Abyssus ytuae gen. nov., sp. nov., a novel member of the family Flavobacteriaceae isolated from the sediment of Mariana Trench.</title>
        <authorList>
            <person name="Zhang J."/>
            <person name="Xu X."/>
        </authorList>
    </citation>
    <scope>NUCLEOTIDE SEQUENCE</scope>
    <source>
        <strain evidence="7">MT3330</strain>
    </source>
</reference>
<dbReference type="EMBL" id="CP094358">
    <property type="protein sequence ID" value="UOB16203.1"/>
    <property type="molecule type" value="Genomic_DNA"/>
</dbReference>
<keyword evidence="3 6" id="KW-0812">Transmembrane</keyword>
<dbReference type="AlphaFoldDB" id="A0A9E6ZP80"/>
<organism evidence="7 8">
    <name type="scientific">Abyssalbus ytuae</name>
    <dbReference type="NCBI Taxonomy" id="2926907"/>
    <lineage>
        <taxon>Bacteria</taxon>
        <taxon>Pseudomonadati</taxon>
        <taxon>Bacteroidota</taxon>
        <taxon>Flavobacteriia</taxon>
        <taxon>Flavobacteriales</taxon>
        <taxon>Flavobacteriaceae</taxon>
        <taxon>Abyssalbus</taxon>
    </lineage>
</organism>
<feature type="transmembrane region" description="Helical" evidence="6">
    <location>
        <begin position="239"/>
        <end position="258"/>
    </location>
</feature>
<dbReference type="PANTHER" id="PTHR39087:SF2">
    <property type="entry name" value="UPF0104 MEMBRANE PROTEIN MJ1595"/>
    <property type="match status" value="1"/>
</dbReference>
<comment type="subcellular location">
    <subcellularLocation>
        <location evidence="1">Cell membrane</location>
        <topology evidence="1">Multi-pass membrane protein</topology>
    </subcellularLocation>
</comment>
<feature type="transmembrane region" description="Helical" evidence="6">
    <location>
        <begin position="159"/>
        <end position="177"/>
    </location>
</feature>
<protein>
    <submittedName>
        <fullName evidence="7">Flippase-like domain-containing protein</fullName>
    </submittedName>
</protein>
<dbReference type="InterPro" id="IPR022791">
    <property type="entry name" value="L-PG_synthase/AglD"/>
</dbReference>
<evidence type="ECO:0000256" key="6">
    <source>
        <dbReference type="SAM" id="Phobius"/>
    </source>
</evidence>
<dbReference type="Proteomes" id="UP000831290">
    <property type="component" value="Chromosome"/>
</dbReference>
<evidence type="ECO:0000256" key="2">
    <source>
        <dbReference type="ARBA" id="ARBA00022475"/>
    </source>
</evidence>
<keyword evidence="5 6" id="KW-0472">Membrane</keyword>
<name>A0A9E6ZP80_9FLAO</name>
<evidence type="ECO:0000256" key="4">
    <source>
        <dbReference type="ARBA" id="ARBA00022989"/>
    </source>
</evidence>
<feature type="transmembrane region" description="Helical" evidence="6">
    <location>
        <begin position="6"/>
        <end position="21"/>
    </location>
</feature>
<evidence type="ECO:0000313" key="7">
    <source>
        <dbReference type="EMBL" id="UOB16203.1"/>
    </source>
</evidence>
<dbReference type="PANTHER" id="PTHR39087">
    <property type="entry name" value="UPF0104 MEMBRANE PROTEIN MJ1595"/>
    <property type="match status" value="1"/>
</dbReference>
<feature type="transmembrane region" description="Helical" evidence="6">
    <location>
        <begin position="288"/>
        <end position="312"/>
    </location>
</feature>